<dbReference type="Gene3D" id="3.40.30.10">
    <property type="entry name" value="Glutaredoxin"/>
    <property type="match status" value="1"/>
</dbReference>
<dbReference type="AlphaFoldDB" id="A0A1H3MWJ0"/>
<dbReference type="GO" id="GO:0034599">
    <property type="term" value="P:cellular response to oxidative stress"/>
    <property type="evidence" value="ECO:0007669"/>
    <property type="project" value="TreeGrafter"/>
</dbReference>
<dbReference type="PROSITE" id="PS51354">
    <property type="entry name" value="GLUTAREDOXIN_2"/>
    <property type="match status" value="1"/>
</dbReference>
<evidence type="ECO:0000313" key="7">
    <source>
        <dbReference type="EMBL" id="SDY81051.1"/>
    </source>
</evidence>
<evidence type="ECO:0000259" key="6">
    <source>
        <dbReference type="Pfam" id="PF00462"/>
    </source>
</evidence>
<name>A0A1H3MWJ0_9RHOB</name>
<evidence type="ECO:0000256" key="4">
    <source>
        <dbReference type="ARBA" id="ARBA00022982"/>
    </source>
</evidence>
<evidence type="ECO:0000313" key="8">
    <source>
        <dbReference type="Proteomes" id="UP000199026"/>
    </source>
</evidence>
<comment type="function">
    <text evidence="1 5">Has a glutathione-disulfide oxidoreductase activity in the presence of NADPH and glutathione reductase. Reduces low molecular weight disulfides and proteins.</text>
</comment>
<dbReference type="GO" id="GO:0005737">
    <property type="term" value="C:cytoplasm"/>
    <property type="evidence" value="ECO:0007669"/>
    <property type="project" value="TreeGrafter"/>
</dbReference>
<proteinExistence type="inferred from homology"/>
<gene>
    <name evidence="7" type="ORF">SAMN05444486_10438</name>
</gene>
<comment type="similarity">
    <text evidence="2 5">Belongs to the glutaredoxin family.</text>
</comment>
<dbReference type="PANTHER" id="PTHR45694:SF18">
    <property type="entry name" value="GLUTAREDOXIN-1-RELATED"/>
    <property type="match status" value="1"/>
</dbReference>
<dbReference type="NCBIfam" id="TIGR02181">
    <property type="entry name" value="GRX_bact"/>
    <property type="match status" value="1"/>
</dbReference>
<dbReference type="RefSeq" id="WP_089893855.1">
    <property type="nucleotide sequence ID" value="NZ_CALLJM010000021.1"/>
</dbReference>
<organism evidence="7 8">
    <name type="scientific">Lentibacter algarum</name>
    <dbReference type="NCBI Taxonomy" id="576131"/>
    <lineage>
        <taxon>Bacteria</taxon>
        <taxon>Pseudomonadati</taxon>
        <taxon>Pseudomonadota</taxon>
        <taxon>Alphaproteobacteria</taxon>
        <taxon>Rhodobacterales</taxon>
        <taxon>Roseobacteraceae</taxon>
        <taxon>Lentibacter</taxon>
    </lineage>
</organism>
<dbReference type="InterPro" id="IPR002109">
    <property type="entry name" value="Glutaredoxin"/>
</dbReference>
<evidence type="ECO:0000256" key="1">
    <source>
        <dbReference type="ARBA" id="ARBA00002549"/>
    </source>
</evidence>
<dbReference type="GO" id="GO:0015038">
    <property type="term" value="F:glutathione disulfide oxidoreductase activity"/>
    <property type="evidence" value="ECO:0007669"/>
    <property type="project" value="UniProtKB-UniRule"/>
</dbReference>
<dbReference type="GeneID" id="78125680"/>
<evidence type="ECO:0000256" key="5">
    <source>
        <dbReference type="RuleBase" id="RU364065"/>
    </source>
</evidence>
<reference evidence="7 8" key="1">
    <citation type="submission" date="2016-10" db="EMBL/GenBank/DDBJ databases">
        <authorList>
            <person name="de Groot N.N."/>
        </authorList>
    </citation>
    <scope>NUCLEOTIDE SEQUENCE [LARGE SCALE GENOMIC DNA]</scope>
    <source>
        <strain evidence="7 8">DSM 24677</strain>
    </source>
</reference>
<keyword evidence="3 5" id="KW-0813">Transport</keyword>
<keyword evidence="8" id="KW-1185">Reference proteome</keyword>
<dbReference type="GO" id="GO:0045454">
    <property type="term" value="P:cell redox homeostasis"/>
    <property type="evidence" value="ECO:0007669"/>
    <property type="project" value="InterPro"/>
</dbReference>
<dbReference type="EMBL" id="FNPR01000004">
    <property type="protein sequence ID" value="SDY81051.1"/>
    <property type="molecule type" value="Genomic_DNA"/>
</dbReference>
<evidence type="ECO:0000256" key="3">
    <source>
        <dbReference type="ARBA" id="ARBA00022448"/>
    </source>
</evidence>
<dbReference type="Pfam" id="PF00462">
    <property type="entry name" value="Glutaredoxin"/>
    <property type="match status" value="1"/>
</dbReference>
<keyword evidence="5" id="KW-0963">Cytoplasm</keyword>
<protein>
    <recommendedName>
        <fullName evidence="5">Glutaredoxin</fullName>
    </recommendedName>
</protein>
<accession>A0A1H3MWJ0</accession>
<dbReference type="PRINTS" id="PR00160">
    <property type="entry name" value="GLUTAREDOXIN"/>
</dbReference>
<dbReference type="SUPFAM" id="SSF52833">
    <property type="entry name" value="Thioredoxin-like"/>
    <property type="match status" value="1"/>
</dbReference>
<dbReference type="PANTHER" id="PTHR45694">
    <property type="entry name" value="GLUTAREDOXIN 2"/>
    <property type="match status" value="1"/>
</dbReference>
<dbReference type="InterPro" id="IPR014025">
    <property type="entry name" value="Glutaredoxin_subgr"/>
</dbReference>
<dbReference type="Proteomes" id="UP000199026">
    <property type="component" value="Unassembled WGS sequence"/>
</dbReference>
<keyword evidence="5" id="KW-0676">Redox-active center</keyword>
<dbReference type="OrthoDB" id="9814618at2"/>
<sequence length="86" mass="9293">MKNIEIYTSPLCGFCHAAKRLLDSKGVDYTEYNILTDPKLKPEMIERANGARTVPQIFIDGIGIGGCDDLYALESSGKLDGALGKA</sequence>
<feature type="domain" description="Glutaredoxin" evidence="6">
    <location>
        <begin position="4"/>
        <end position="61"/>
    </location>
</feature>
<dbReference type="InterPro" id="IPR036249">
    <property type="entry name" value="Thioredoxin-like_sf"/>
</dbReference>
<evidence type="ECO:0000256" key="2">
    <source>
        <dbReference type="ARBA" id="ARBA00007787"/>
    </source>
</evidence>
<keyword evidence="4 5" id="KW-0249">Electron transport</keyword>
<dbReference type="STRING" id="576131.SAMN05444486_10438"/>
<dbReference type="InterPro" id="IPR011900">
    <property type="entry name" value="GRX_bact"/>
</dbReference>